<dbReference type="EC" id="3.1.1.29" evidence="1"/>
<feature type="signal peptide" evidence="6">
    <location>
        <begin position="1"/>
        <end position="23"/>
    </location>
</feature>
<dbReference type="FunFam" id="3.40.1490.10:FF:000001">
    <property type="entry name" value="Peptidyl-tRNA hydrolase 2"/>
    <property type="match status" value="1"/>
</dbReference>
<dbReference type="PANTHER" id="PTHR12649:SF11">
    <property type="entry name" value="PEPTIDYL-TRNA HYDROLASE 2, MITOCHONDRIAL"/>
    <property type="match status" value="1"/>
</dbReference>
<dbReference type="AlphaFoldDB" id="A0A9P6DB05"/>
<dbReference type="CDD" id="cd02430">
    <property type="entry name" value="PTH2"/>
    <property type="match status" value="1"/>
</dbReference>
<dbReference type="EMBL" id="MU154530">
    <property type="protein sequence ID" value="KAF9499896.1"/>
    <property type="molecule type" value="Genomic_DNA"/>
</dbReference>
<dbReference type="GO" id="GO:0004045">
    <property type="term" value="F:peptidyl-tRNA hydrolase activity"/>
    <property type="evidence" value="ECO:0007669"/>
    <property type="project" value="UniProtKB-EC"/>
</dbReference>
<dbReference type="InterPro" id="IPR023476">
    <property type="entry name" value="Pep_tRNA_hydro_II_dom_sf"/>
</dbReference>
<proteinExistence type="inferred from homology"/>
<feature type="region of interest" description="Disordered" evidence="5">
    <location>
        <begin position="40"/>
        <end position="65"/>
    </location>
</feature>
<evidence type="ECO:0000256" key="5">
    <source>
        <dbReference type="SAM" id="MobiDB-lite"/>
    </source>
</evidence>
<dbReference type="InterPro" id="IPR002833">
    <property type="entry name" value="PTH2"/>
</dbReference>
<protein>
    <recommendedName>
        <fullName evidence="1">peptidyl-tRNA hydrolase</fullName>
        <ecNumber evidence="1">3.1.1.29</ecNumber>
    </recommendedName>
</protein>
<evidence type="ECO:0000313" key="8">
    <source>
        <dbReference type="Proteomes" id="UP000807025"/>
    </source>
</evidence>
<evidence type="ECO:0000256" key="3">
    <source>
        <dbReference type="ARBA" id="ARBA00038050"/>
    </source>
</evidence>
<dbReference type="SUPFAM" id="SSF102462">
    <property type="entry name" value="Peptidyl-tRNA hydrolase II"/>
    <property type="match status" value="1"/>
</dbReference>
<evidence type="ECO:0000256" key="2">
    <source>
        <dbReference type="ARBA" id="ARBA00022801"/>
    </source>
</evidence>
<dbReference type="NCBIfam" id="TIGR00283">
    <property type="entry name" value="arch_pth2"/>
    <property type="match status" value="1"/>
</dbReference>
<dbReference type="OrthoDB" id="1733656at2759"/>
<dbReference type="NCBIfam" id="NF003314">
    <property type="entry name" value="PRK04322.1"/>
    <property type="match status" value="1"/>
</dbReference>
<keyword evidence="8" id="KW-1185">Reference proteome</keyword>
<name>A0A9P6DB05_PLEER</name>
<comment type="caution">
    <text evidence="7">The sequence shown here is derived from an EMBL/GenBank/DDBJ whole genome shotgun (WGS) entry which is preliminary data.</text>
</comment>
<keyword evidence="2 7" id="KW-0378">Hydrolase</keyword>
<feature type="chain" id="PRO_5040140366" description="peptidyl-tRNA hydrolase" evidence="6">
    <location>
        <begin position="24"/>
        <end position="195"/>
    </location>
</feature>
<comment type="catalytic activity">
    <reaction evidence="4">
        <text>an N-acyl-L-alpha-aminoacyl-tRNA + H2O = an N-acyl-L-amino acid + a tRNA + H(+)</text>
        <dbReference type="Rhea" id="RHEA:54448"/>
        <dbReference type="Rhea" id="RHEA-COMP:10123"/>
        <dbReference type="Rhea" id="RHEA-COMP:13883"/>
        <dbReference type="ChEBI" id="CHEBI:15377"/>
        <dbReference type="ChEBI" id="CHEBI:15378"/>
        <dbReference type="ChEBI" id="CHEBI:59874"/>
        <dbReference type="ChEBI" id="CHEBI:78442"/>
        <dbReference type="ChEBI" id="CHEBI:138191"/>
        <dbReference type="EC" id="3.1.1.29"/>
    </reaction>
</comment>
<dbReference type="Pfam" id="PF01981">
    <property type="entry name" value="PTH2"/>
    <property type="match status" value="1"/>
</dbReference>
<evidence type="ECO:0000313" key="7">
    <source>
        <dbReference type="EMBL" id="KAF9499896.1"/>
    </source>
</evidence>
<evidence type="ECO:0000256" key="4">
    <source>
        <dbReference type="ARBA" id="ARBA00048707"/>
    </source>
</evidence>
<accession>A0A9P6DB05</accession>
<comment type="similarity">
    <text evidence="3">Belongs to the PTH2 family.</text>
</comment>
<sequence>MSSSPSTLLLASSCAAVAAFALGYTVGSRGSLNASLPQAEPDKTALVPDSSKAHVDDSEEEDESLADGDLSVIQAGFMEPCKMVLVVRVDLNMTPGKVAAQCGHATLACYKALVKKNPRLVKHWERTGQAKIALKARSEDQLLELEAIAKSLNLCARSIQDAGHTQVDPGTRTVLAIGPAPVELINHVTGKLRLF</sequence>
<gene>
    <name evidence="7" type="ORF">BDN71DRAFT_1441526</name>
</gene>
<evidence type="ECO:0000256" key="6">
    <source>
        <dbReference type="SAM" id="SignalP"/>
    </source>
</evidence>
<organism evidence="7 8">
    <name type="scientific">Pleurotus eryngii</name>
    <name type="common">Boletus of the steppes</name>
    <dbReference type="NCBI Taxonomy" id="5323"/>
    <lineage>
        <taxon>Eukaryota</taxon>
        <taxon>Fungi</taxon>
        <taxon>Dikarya</taxon>
        <taxon>Basidiomycota</taxon>
        <taxon>Agaricomycotina</taxon>
        <taxon>Agaricomycetes</taxon>
        <taxon>Agaricomycetidae</taxon>
        <taxon>Agaricales</taxon>
        <taxon>Pleurotineae</taxon>
        <taxon>Pleurotaceae</taxon>
        <taxon>Pleurotus</taxon>
    </lineage>
</organism>
<dbReference type="Proteomes" id="UP000807025">
    <property type="component" value="Unassembled WGS sequence"/>
</dbReference>
<evidence type="ECO:0000256" key="1">
    <source>
        <dbReference type="ARBA" id="ARBA00013260"/>
    </source>
</evidence>
<dbReference type="Gene3D" id="3.40.1490.10">
    <property type="entry name" value="Bit1"/>
    <property type="match status" value="1"/>
</dbReference>
<reference evidence="7" key="1">
    <citation type="submission" date="2020-11" db="EMBL/GenBank/DDBJ databases">
        <authorList>
            <consortium name="DOE Joint Genome Institute"/>
            <person name="Ahrendt S."/>
            <person name="Riley R."/>
            <person name="Andreopoulos W."/>
            <person name="Labutti K."/>
            <person name="Pangilinan J."/>
            <person name="Ruiz-Duenas F.J."/>
            <person name="Barrasa J.M."/>
            <person name="Sanchez-Garcia M."/>
            <person name="Camarero S."/>
            <person name="Miyauchi S."/>
            <person name="Serrano A."/>
            <person name="Linde D."/>
            <person name="Babiker R."/>
            <person name="Drula E."/>
            <person name="Ayuso-Fernandez I."/>
            <person name="Pacheco R."/>
            <person name="Padilla G."/>
            <person name="Ferreira P."/>
            <person name="Barriuso J."/>
            <person name="Kellner H."/>
            <person name="Castanera R."/>
            <person name="Alfaro M."/>
            <person name="Ramirez L."/>
            <person name="Pisabarro A.G."/>
            <person name="Kuo A."/>
            <person name="Tritt A."/>
            <person name="Lipzen A."/>
            <person name="He G."/>
            <person name="Yan M."/>
            <person name="Ng V."/>
            <person name="Cullen D."/>
            <person name="Martin F."/>
            <person name="Rosso M.-N."/>
            <person name="Henrissat B."/>
            <person name="Hibbett D."/>
            <person name="Martinez A.T."/>
            <person name="Grigoriev I.V."/>
        </authorList>
    </citation>
    <scope>NUCLEOTIDE SEQUENCE</scope>
    <source>
        <strain evidence="7">ATCC 90797</strain>
    </source>
</reference>
<dbReference type="PANTHER" id="PTHR12649">
    <property type="entry name" value="PEPTIDYL-TRNA HYDROLASE 2"/>
    <property type="match status" value="1"/>
</dbReference>
<keyword evidence="6" id="KW-0732">Signal</keyword>
<dbReference type="GO" id="GO:0005829">
    <property type="term" value="C:cytosol"/>
    <property type="evidence" value="ECO:0007669"/>
    <property type="project" value="TreeGrafter"/>
</dbReference>